<feature type="compositionally biased region" description="Basic and acidic residues" evidence="6">
    <location>
        <begin position="337"/>
        <end position="346"/>
    </location>
</feature>
<keyword evidence="3" id="KW-0507">mRNA processing</keyword>
<reference evidence="7 8" key="1">
    <citation type="submission" date="2013-02" db="EMBL/GenBank/DDBJ databases">
        <title>The Genome Annotation of Plasmodium falciparum Vietnam Oak-Knoll (FVO).</title>
        <authorList>
            <consortium name="The Broad Institute Genome Sequencing Platform"/>
            <consortium name="The Broad Institute Genome Sequencing Center for Infectious Disease"/>
            <person name="Neafsey D."/>
            <person name="Hoffman S."/>
            <person name="Volkman S."/>
            <person name="Rosenthal P."/>
            <person name="Walker B."/>
            <person name="Young S.K."/>
            <person name="Zeng Q."/>
            <person name="Gargeya S."/>
            <person name="Fitzgerald M."/>
            <person name="Haas B."/>
            <person name="Abouelleil A."/>
            <person name="Allen A.W."/>
            <person name="Alvarado L."/>
            <person name="Arachchi H.M."/>
            <person name="Berlin A.M."/>
            <person name="Chapman S.B."/>
            <person name="Gainer-Dewar J."/>
            <person name="Goldberg J."/>
            <person name="Griggs A."/>
            <person name="Gujja S."/>
            <person name="Hansen M."/>
            <person name="Howarth C."/>
            <person name="Imamovic A."/>
            <person name="Ireland A."/>
            <person name="Larimer J."/>
            <person name="McCowan C."/>
            <person name="Murphy C."/>
            <person name="Pearson M."/>
            <person name="Poon T.W."/>
            <person name="Priest M."/>
            <person name="Roberts A."/>
            <person name="Saif S."/>
            <person name="Shea T."/>
            <person name="Sisk P."/>
            <person name="Sykes S."/>
            <person name="Wortman J."/>
            <person name="Nusbaum C."/>
            <person name="Birren B."/>
        </authorList>
    </citation>
    <scope>NUCLEOTIDE SEQUENCE [LARGE SCALE GENOMIC DNA]</scope>
    <source>
        <strain evidence="8">Vietnam Oak-Knoll (FVO)</strain>
    </source>
</reference>
<reference evidence="7 8" key="2">
    <citation type="submission" date="2013-02" db="EMBL/GenBank/DDBJ databases">
        <title>The Genome Sequence of Plasmodium falciparum Vietnam Oak-Knoll (FVO).</title>
        <authorList>
            <consortium name="The Broad Institute Genome Sequencing Platform"/>
            <consortium name="The Broad Institute Genome Sequencing Center for Infectious Disease"/>
            <person name="Neafsey D."/>
            <person name="Cheeseman I."/>
            <person name="Volkman S."/>
            <person name="Adams J."/>
            <person name="Walker B."/>
            <person name="Young S.K."/>
            <person name="Zeng Q."/>
            <person name="Gargeya S."/>
            <person name="Fitzgerald M."/>
            <person name="Haas B."/>
            <person name="Abouelleil A."/>
            <person name="Alvarado L."/>
            <person name="Arachchi H.M."/>
            <person name="Berlin A.M."/>
            <person name="Chapman S.B."/>
            <person name="Dewar J."/>
            <person name="Goldberg J."/>
            <person name="Griggs A."/>
            <person name="Gujja S."/>
            <person name="Hansen M."/>
            <person name="Howarth C."/>
            <person name="Imamovic A."/>
            <person name="Larimer J."/>
            <person name="McCowan C."/>
            <person name="Murphy C."/>
            <person name="Neiman D."/>
            <person name="Pearson M."/>
            <person name="Priest M."/>
            <person name="Roberts A."/>
            <person name="Saif S."/>
            <person name="Shea T."/>
            <person name="Sisk P."/>
            <person name="Sykes S."/>
            <person name="Wortman J."/>
            <person name="Nusbaum C."/>
            <person name="Birren B."/>
        </authorList>
    </citation>
    <scope>NUCLEOTIDE SEQUENCE [LARGE SCALE GENOMIC DNA]</scope>
    <source>
        <strain evidence="8">Vietnam Oak-Knoll (FVO)</strain>
    </source>
</reference>
<evidence type="ECO:0000256" key="6">
    <source>
        <dbReference type="SAM" id="MobiDB-lite"/>
    </source>
</evidence>
<dbReference type="EMBL" id="KI925018">
    <property type="protein sequence ID" value="ETW20560.1"/>
    <property type="molecule type" value="Genomic_DNA"/>
</dbReference>
<dbReference type="GO" id="GO:0045292">
    <property type="term" value="P:mRNA cis splicing, via spliceosome"/>
    <property type="evidence" value="ECO:0007669"/>
    <property type="project" value="TreeGrafter"/>
</dbReference>
<comment type="similarity">
    <text evidence="2">Belongs to the SNU66/SART1 family.</text>
</comment>
<dbReference type="PANTHER" id="PTHR14152">
    <property type="entry name" value="SQUAMOUS CELL CARCINOMA ANTIGEN RECOGNISED BY CYTOTOXIC T LYMPHOCYTES"/>
    <property type="match status" value="1"/>
</dbReference>
<proteinExistence type="inferred from homology"/>
<feature type="compositionally biased region" description="Basic and acidic residues" evidence="6">
    <location>
        <begin position="262"/>
        <end position="272"/>
    </location>
</feature>
<keyword evidence="4" id="KW-0508">mRNA splicing</keyword>
<evidence type="ECO:0000313" key="7">
    <source>
        <dbReference type="EMBL" id="ETW20560.1"/>
    </source>
</evidence>
<feature type="region of interest" description="Disordered" evidence="6">
    <location>
        <begin position="329"/>
        <end position="376"/>
    </location>
</feature>
<dbReference type="Pfam" id="PF19252">
    <property type="entry name" value="HIND"/>
    <property type="match status" value="1"/>
</dbReference>
<dbReference type="InterPro" id="IPR045347">
    <property type="entry name" value="HIND"/>
</dbReference>
<comment type="subcellular location">
    <subcellularLocation>
        <location evidence="1">Nucleus</location>
    </subcellularLocation>
</comment>
<dbReference type="OrthoDB" id="5583at2759"/>
<accession>A0A024VED2</accession>
<evidence type="ECO:0000256" key="4">
    <source>
        <dbReference type="ARBA" id="ARBA00023187"/>
    </source>
</evidence>
<dbReference type="Pfam" id="PF03343">
    <property type="entry name" value="SART-1"/>
    <property type="match status" value="2"/>
</dbReference>
<feature type="compositionally biased region" description="Basic and acidic residues" evidence="6">
    <location>
        <begin position="25"/>
        <end position="44"/>
    </location>
</feature>
<feature type="compositionally biased region" description="Basic and acidic residues" evidence="6">
    <location>
        <begin position="514"/>
        <end position="524"/>
    </location>
</feature>
<dbReference type="PANTHER" id="PTHR14152:SF5">
    <property type="entry name" value="U4_U6.U5 TRI-SNRNP-ASSOCIATED PROTEIN 1"/>
    <property type="match status" value="1"/>
</dbReference>
<feature type="region of interest" description="Disordered" evidence="6">
    <location>
        <begin position="507"/>
        <end position="527"/>
    </location>
</feature>
<feature type="compositionally biased region" description="Basic and acidic residues" evidence="6">
    <location>
        <begin position="108"/>
        <end position="117"/>
    </location>
</feature>
<feature type="compositionally biased region" description="Basic and acidic residues" evidence="6">
    <location>
        <begin position="81"/>
        <end position="90"/>
    </location>
</feature>
<evidence type="ECO:0000256" key="5">
    <source>
        <dbReference type="ARBA" id="ARBA00023242"/>
    </source>
</evidence>
<feature type="region of interest" description="Disordered" evidence="6">
    <location>
        <begin position="25"/>
        <end position="153"/>
    </location>
</feature>
<evidence type="ECO:0000313" key="8">
    <source>
        <dbReference type="Proteomes" id="UP000030690"/>
    </source>
</evidence>
<dbReference type="Proteomes" id="UP000030690">
    <property type="component" value="Unassembled WGS sequence"/>
</dbReference>
<gene>
    <name evidence="7" type="ORF">PFFVO_00612</name>
</gene>
<dbReference type="InterPro" id="IPR005011">
    <property type="entry name" value="SNU66/SART1"/>
</dbReference>
<feature type="compositionally biased region" description="Acidic residues" evidence="6">
    <location>
        <begin position="459"/>
        <end position="470"/>
    </location>
</feature>
<evidence type="ECO:0008006" key="9">
    <source>
        <dbReference type="Google" id="ProtNLM"/>
    </source>
</evidence>
<organism evidence="7 8">
    <name type="scientific">Plasmodium falciparum Vietnam Oak-Knoll</name>
    <name type="common">FVO</name>
    <dbReference type="NCBI Taxonomy" id="1036723"/>
    <lineage>
        <taxon>Eukaryota</taxon>
        <taxon>Sar</taxon>
        <taxon>Alveolata</taxon>
        <taxon>Apicomplexa</taxon>
        <taxon>Aconoidasida</taxon>
        <taxon>Haemosporida</taxon>
        <taxon>Plasmodiidae</taxon>
        <taxon>Plasmodium</taxon>
        <taxon>Plasmodium (Laverania)</taxon>
    </lineage>
</organism>
<sequence>MDDNVCELSIEETNKLREKLGLKKLEITKDNVKKNEDHDDEKAGKNKRKNSSNNKTKQIEKEEEHDEHVKNTKKKKQKIKTISEDYKDDVNDVEAWINKTRNTMNQRLEQDEIKYSDDENEEQSYNKKNKKKKKKNSNDNDNDNDNDNENENFVSKVKVEHKNEDITEDMILTLKDQNILNSDQEDCLINEELKKKNMKSLLSKKDDNYWTKNYYDPLSYYDDNNNNNNNNLADNSSMQMLPKYKDEKHSFDVNVTYEKTQTKYKHEKDTEKKKKKNEYKNENNSISNNKNESHETNHMVQLKKRKIKNINKRKKEEDAWDFLYNDNTEEDNQESDTTNKYDESKRKEKILRHRRDERDERDEQVEKVEQDEQEQNVDILNDVINKIKEEQMDMDINYFDNPFSDNEDDKELYELLQKGNNLQKRKKEKNYENELLKYIVVNEDEKSQKNKNKDKDNDHSDEDDDDDDDDNHNHYNSNNVIKLTNTSEFCKNISLPLDVLENEKKLKSKKKTSNAKEGDNHLNDEYNSSNKNILEENINEDILKNTFLENEEDHNDDNSSELHGVSEIFNEVKLDEGLFGALEYLKTKGELNMEDKIYRNPENKPLHMSTDKDDIKLDYKNEFGKVMTPKESFRYISWIFHGKKQGKNKLEKKIKRLEIERRYKENPIDSLPTLNVLKKYQQTQKKSYFTLSNNN</sequence>
<feature type="region of interest" description="Disordered" evidence="6">
    <location>
        <begin position="446"/>
        <end position="479"/>
    </location>
</feature>
<evidence type="ECO:0000256" key="2">
    <source>
        <dbReference type="ARBA" id="ARBA00006076"/>
    </source>
</evidence>
<dbReference type="GO" id="GO:0000481">
    <property type="term" value="P:maturation of 5S rRNA"/>
    <property type="evidence" value="ECO:0007669"/>
    <property type="project" value="TreeGrafter"/>
</dbReference>
<dbReference type="AlphaFoldDB" id="A0A024VED2"/>
<feature type="compositionally biased region" description="Basic and acidic residues" evidence="6">
    <location>
        <begin position="446"/>
        <end position="458"/>
    </location>
</feature>
<evidence type="ECO:0000256" key="3">
    <source>
        <dbReference type="ARBA" id="ARBA00022664"/>
    </source>
</evidence>
<keyword evidence="5" id="KW-0539">Nucleus</keyword>
<dbReference type="GO" id="GO:0046540">
    <property type="term" value="C:U4/U6 x U5 tri-snRNP complex"/>
    <property type="evidence" value="ECO:0007669"/>
    <property type="project" value="InterPro"/>
</dbReference>
<protein>
    <recommendedName>
        <fullName evidence="9">SART-1 family protein</fullName>
    </recommendedName>
</protein>
<feature type="region of interest" description="Disordered" evidence="6">
    <location>
        <begin position="262"/>
        <end position="308"/>
    </location>
</feature>
<name>A0A024VED2_PLAFA</name>
<feature type="compositionally biased region" description="Basic and acidic residues" evidence="6">
    <location>
        <begin position="57"/>
        <end position="70"/>
    </location>
</feature>
<evidence type="ECO:0000256" key="1">
    <source>
        <dbReference type="ARBA" id="ARBA00004123"/>
    </source>
</evidence>
<feature type="compositionally biased region" description="Acidic residues" evidence="6">
    <location>
        <begin position="140"/>
        <end position="150"/>
    </location>
</feature>